<dbReference type="Proteomes" id="UP001589858">
    <property type="component" value="Unassembled WGS sequence"/>
</dbReference>
<dbReference type="EMBL" id="JBHLTM010000009">
    <property type="protein sequence ID" value="MFC0683276.1"/>
    <property type="molecule type" value="Genomic_DNA"/>
</dbReference>
<dbReference type="RefSeq" id="WP_267220487.1">
    <property type="nucleotide sequence ID" value="NZ_JAPCWC010000007.1"/>
</dbReference>
<comment type="caution">
    <text evidence="2">The sequence shown here is derived from an EMBL/GenBank/DDBJ whole genome shotgun (WGS) entry which is preliminary data.</text>
</comment>
<reference evidence="2 3" key="1">
    <citation type="submission" date="2024-09" db="EMBL/GenBank/DDBJ databases">
        <authorList>
            <person name="Sun Q."/>
            <person name="Mori K."/>
        </authorList>
    </citation>
    <scope>NUCLEOTIDE SEQUENCE [LARGE SCALE GENOMIC DNA]</scope>
    <source>
        <strain evidence="2 3">CICC 11035S</strain>
    </source>
</reference>
<feature type="chain" id="PRO_5046988140" evidence="1">
    <location>
        <begin position="37"/>
        <end position="63"/>
    </location>
</feature>
<evidence type="ECO:0000256" key="1">
    <source>
        <dbReference type="SAM" id="SignalP"/>
    </source>
</evidence>
<accession>A0ABV6S210</accession>
<keyword evidence="1" id="KW-0732">Signal</keyword>
<sequence length="63" mass="6540">MTQSQMHKASRPLAVALATLLTTAFWLPTVSTPAEAADHRPISAEASANLTIVIAAPSAPVLM</sequence>
<organism evidence="2 3">
    <name type="scientific">Novosphingobium clariflavum</name>
    <dbReference type="NCBI Taxonomy" id="2029884"/>
    <lineage>
        <taxon>Bacteria</taxon>
        <taxon>Pseudomonadati</taxon>
        <taxon>Pseudomonadota</taxon>
        <taxon>Alphaproteobacteria</taxon>
        <taxon>Sphingomonadales</taxon>
        <taxon>Sphingomonadaceae</taxon>
        <taxon>Novosphingobium</taxon>
    </lineage>
</organism>
<proteinExistence type="predicted"/>
<feature type="signal peptide" evidence="1">
    <location>
        <begin position="1"/>
        <end position="36"/>
    </location>
</feature>
<evidence type="ECO:0000313" key="2">
    <source>
        <dbReference type="EMBL" id="MFC0683276.1"/>
    </source>
</evidence>
<keyword evidence="3" id="KW-1185">Reference proteome</keyword>
<protein>
    <submittedName>
        <fullName evidence="2">Uncharacterized protein</fullName>
    </submittedName>
</protein>
<gene>
    <name evidence="2" type="ORF">ACFFF8_01575</name>
</gene>
<evidence type="ECO:0000313" key="3">
    <source>
        <dbReference type="Proteomes" id="UP001589858"/>
    </source>
</evidence>
<name>A0ABV6S210_9SPHN</name>